<feature type="non-terminal residue" evidence="1">
    <location>
        <position position="1"/>
    </location>
</feature>
<evidence type="ECO:0000313" key="2">
    <source>
        <dbReference type="Proteomes" id="UP000663868"/>
    </source>
</evidence>
<protein>
    <submittedName>
        <fullName evidence="1">Uncharacterized protein</fullName>
    </submittedName>
</protein>
<reference evidence="1" key="1">
    <citation type="submission" date="2021-02" db="EMBL/GenBank/DDBJ databases">
        <authorList>
            <person name="Nowell W R."/>
        </authorList>
    </citation>
    <scope>NUCLEOTIDE SEQUENCE</scope>
</reference>
<accession>A0A820QBR7</accession>
<dbReference type="AlphaFoldDB" id="A0A820QBR7"/>
<evidence type="ECO:0000313" key="1">
    <source>
        <dbReference type="EMBL" id="CAF4420305.1"/>
    </source>
</evidence>
<organism evidence="1 2">
    <name type="scientific">Adineta steineri</name>
    <dbReference type="NCBI Taxonomy" id="433720"/>
    <lineage>
        <taxon>Eukaryota</taxon>
        <taxon>Metazoa</taxon>
        <taxon>Spiralia</taxon>
        <taxon>Gnathifera</taxon>
        <taxon>Rotifera</taxon>
        <taxon>Eurotatoria</taxon>
        <taxon>Bdelloidea</taxon>
        <taxon>Adinetida</taxon>
        <taxon>Adinetidae</taxon>
        <taxon>Adineta</taxon>
    </lineage>
</organism>
<comment type="caution">
    <text evidence="1">The sequence shown here is derived from an EMBL/GenBank/DDBJ whole genome shotgun (WGS) entry which is preliminary data.</text>
</comment>
<sequence>MIRQCMKSNVYFYDNLPKLGEVWVNKNGPNTLTAGELWI</sequence>
<gene>
    <name evidence="1" type="ORF">KXQ929_LOCUS52149</name>
</gene>
<name>A0A820QBR7_9BILA</name>
<proteinExistence type="predicted"/>
<dbReference type="EMBL" id="CAJOBB010027051">
    <property type="protein sequence ID" value="CAF4420305.1"/>
    <property type="molecule type" value="Genomic_DNA"/>
</dbReference>
<dbReference type="Proteomes" id="UP000663868">
    <property type="component" value="Unassembled WGS sequence"/>
</dbReference>